<sequence length="78" mass="8732">MPKSTVSCSTPINWPMDFDAESPKIPFLDTEDDSPPAPEVLLSVADDSTQEVTWLMVEACLTQPLHVRLTKQVYQQVL</sequence>
<name>A0A3P7NP57_DIBLA</name>
<proteinExistence type="predicted"/>
<organism evidence="1 2">
    <name type="scientific">Dibothriocephalus latus</name>
    <name type="common">Fish tapeworm</name>
    <name type="synonym">Diphyllobothrium latum</name>
    <dbReference type="NCBI Taxonomy" id="60516"/>
    <lineage>
        <taxon>Eukaryota</taxon>
        <taxon>Metazoa</taxon>
        <taxon>Spiralia</taxon>
        <taxon>Lophotrochozoa</taxon>
        <taxon>Platyhelminthes</taxon>
        <taxon>Cestoda</taxon>
        <taxon>Eucestoda</taxon>
        <taxon>Diphyllobothriidea</taxon>
        <taxon>Diphyllobothriidae</taxon>
        <taxon>Dibothriocephalus</taxon>
    </lineage>
</organism>
<feature type="non-terminal residue" evidence="1">
    <location>
        <position position="78"/>
    </location>
</feature>
<dbReference type="Proteomes" id="UP000281553">
    <property type="component" value="Unassembled WGS sequence"/>
</dbReference>
<keyword evidence="2" id="KW-1185">Reference proteome</keyword>
<evidence type="ECO:0000313" key="1">
    <source>
        <dbReference type="EMBL" id="VDN35787.1"/>
    </source>
</evidence>
<protein>
    <submittedName>
        <fullName evidence="1">Uncharacterized protein</fullName>
    </submittedName>
</protein>
<dbReference type="AlphaFoldDB" id="A0A3P7NP57"/>
<dbReference type="EMBL" id="UYRU01087711">
    <property type="protein sequence ID" value="VDN35787.1"/>
    <property type="molecule type" value="Genomic_DNA"/>
</dbReference>
<gene>
    <name evidence="1" type="ORF">DILT_LOCUS16868</name>
</gene>
<accession>A0A3P7NP57</accession>
<reference evidence="1 2" key="1">
    <citation type="submission" date="2018-11" db="EMBL/GenBank/DDBJ databases">
        <authorList>
            <consortium name="Pathogen Informatics"/>
        </authorList>
    </citation>
    <scope>NUCLEOTIDE SEQUENCE [LARGE SCALE GENOMIC DNA]</scope>
</reference>
<evidence type="ECO:0000313" key="2">
    <source>
        <dbReference type="Proteomes" id="UP000281553"/>
    </source>
</evidence>